<keyword evidence="2" id="KW-1185">Reference proteome</keyword>
<evidence type="ECO:0000313" key="1">
    <source>
        <dbReference type="EMBL" id="GCF11269.1"/>
    </source>
</evidence>
<name>A0A5A5TJR9_9CHLR</name>
<reference evidence="1 2" key="1">
    <citation type="submission" date="2019-01" db="EMBL/GenBank/DDBJ databases">
        <title>Draft genome sequence of Dictyobacter sp. Uno17.</title>
        <authorList>
            <person name="Wang C.M."/>
            <person name="Zheng Y."/>
            <person name="Sakai Y."/>
            <person name="Abe K."/>
            <person name="Yokota A."/>
            <person name="Yabe S."/>
        </authorList>
    </citation>
    <scope>NUCLEOTIDE SEQUENCE [LARGE SCALE GENOMIC DNA]</scope>
    <source>
        <strain evidence="1 2">Uno17</strain>
    </source>
</reference>
<dbReference type="Proteomes" id="UP000322530">
    <property type="component" value="Unassembled WGS sequence"/>
</dbReference>
<proteinExistence type="predicted"/>
<sequence>MRKTREEHYDMPVIQTDELLHTAARPFCDDDSCDCHEDPILIAEVNEDYQAGLLSAGDASRRVRGRTI</sequence>
<organism evidence="1 2">
    <name type="scientific">Dictyobacter arantiisoli</name>
    <dbReference type="NCBI Taxonomy" id="2014874"/>
    <lineage>
        <taxon>Bacteria</taxon>
        <taxon>Bacillati</taxon>
        <taxon>Chloroflexota</taxon>
        <taxon>Ktedonobacteria</taxon>
        <taxon>Ktedonobacterales</taxon>
        <taxon>Dictyobacteraceae</taxon>
        <taxon>Dictyobacter</taxon>
    </lineage>
</organism>
<comment type="caution">
    <text evidence="1">The sequence shown here is derived from an EMBL/GenBank/DDBJ whole genome shotgun (WGS) entry which is preliminary data.</text>
</comment>
<dbReference type="EMBL" id="BIXY01000102">
    <property type="protein sequence ID" value="GCF11269.1"/>
    <property type="molecule type" value="Genomic_DNA"/>
</dbReference>
<dbReference type="RefSeq" id="WP_149404106.1">
    <property type="nucleotide sequence ID" value="NZ_BIXY01000102.1"/>
</dbReference>
<accession>A0A5A5TJR9</accession>
<dbReference type="OrthoDB" id="172781at2"/>
<evidence type="ECO:0000313" key="2">
    <source>
        <dbReference type="Proteomes" id="UP000322530"/>
    </source>
</evidence>
<gene>
    <name evidence="1" type="ORF">KDI_48330</name>
</gene>
<protein>
    <submittedName>
        <fullName evidence="1">Uncharacterized protein</fullName>
    </submittedName>
</protein>
<dbReference type="AlphaFoldDB" id="A0A5A5TJR9"/>